<dbReference type="InterPro" id="IPR011033">
    <property type="entry name" value="PRC_barrel-like_sf"/>
</dbReference>
<reference evidence="3" key="1">
    <citation type="journal article" date="2019" name="Int. J. Syst. Evol. Microbiol.">
        <title>The Global Catalogue of Microorganisms (GCM) 10K type strain sequencing project: providing services to taxonomists for standard genome sequencing and annotation.</title>
        <authorList>
            <consortium name="The Broad Institute Genomics Platform"/>
            <consortium name="The Broad Institute Genome Sequencing Center for Infectious Disease"/>
            <person name="Wu L."/>
            <person name="Ma J."/>
        </authorList>
    </citation>
    <scope>NUCLEOTIDE SEQUENCE [LARGE SCALE GENOMIC DNA]</scope>
    <source>
        <strain evidence="3">JCM 19015</strain>
    </source>
</reference>
<protein>
    <recommendedName>
        <fullName evidence="1">PRC-barrel domain-containing protein</fullName>
    </recommendedName>
</protein>
<proteinExistence type="predicted"/>
<keyword evidence="3" id="KW-1185">Reference proteome</keyword>
<evidence type="ECO:0000313" key="2">
    <source>
        <dbReference type="EMBL" id="GAA4752805.1"/>
    </source>
</evidence>
<dbReference type="RefSeq" id="WP_345481818.1">
    <property type="nucleotide sequence ID" value="NZ_BAABLP010000006.1"/>
</dbReference>
<dbReference type="Gene3D" id="3.90.50.10">
    <property type="entry name" value="Photosynthetic Reaction Center, subunit H, domain 2"/>
    <property type="match status" value="1"/>
</dbReference>
<feature type="domain" description="PRC-barrel" evidence="1">
    <location>
        <begin position="6"/>
        <end position="70"/>
    </location>
</feature>
<sequence length="160" mass="17878">MITTDAIDRMIGADALDTQDDRIGEVSQVYVDEQTERPTWASVRLGLLSGAEVLVPLRDAEWDDRSLHVTVDRRTARDAPRKEMDEPLTVGEEERLYTHYGIPTVRHCRSELGLMEVAPEDVCYSVHDDGFDAVNDGATVDRLVPTADSMYADLQVKQAS</sequence>
<organism evidence="2 3">
    <name type="scientific">Amnibacterium soli</name>
    <dbReference type="NCBI Taxonomy" id="1282736"/>
    <lineage>
        <taxon>Bacteria</taxon>
        <taxon>Bacillati</taxon>
        <taxon>Actinomycetota</taxon>
        <taxon>Actinomycetes</taxon>
        <taxon>Micrococcales</taxon>
        <taxon>Microbacteriaceae</taxon>
        <taxon>Amnibacterium</taxon>
    </lineage>
</organism>
<comment type="caution">
    <text evidence="2">The sequence shown here is derived from an EMBL/GenBank/DDBJ whole genome shotgun (WGS) entry which is preliminary data.</text>
</comment>
<evidence type="ECO:0000313" key="3">
    <source>
        <dbReference type="Proteomes" id="UP001500121"/>
    </source>
</evidence>
<accession>A0ABP8ZCQ7</accession>
<name>A0ABP8ZCQ7_9MICO</name>
<dbReference type="InterPro" id="IPR014747">
    <property type="entry name" value="Bac_photo_RC_H_C"/>
</dbReference>
<dbReference type="InterPro" id="IPR027275">
    <property type="entry name" value="PRC-brl_dom"/>
</dbReference>
<dbReference type="EMBL" id="BAABLP010000006">
    <property type="protein sequence ID" value="GAA4752805.1"/>
    <property type="molecule type" value="Genomic_DNA"/>
</dbReference>
<dbReference type="Pfam" id="PF05239">
    <property type="entry name" value="PRC"/>
    <property type="match status" value="1"/>
</dbReference>
<dbReference type="SUPFAM" id="SSF50346">
    <property type="entry name" value="PRC-barrel domain"/>
    <property type="match status" value="1"/>
</dbReference>
<dbReference type="Proteomes" id="UP001500121">
    <property type="component" value="Unassembled WGS sequence"/>
</dbReference>
<evidence type="ECO:0000259" key="1">
    <source>
        <dbReference type="Pfam" id="PF05239"/>
    </source>
</evidence>
<gene>
    <name evidence="2" type="ORF">GCM10025783_27090</name>
</gene>